<dbReference type="Gene3D" id="3.30.40.10">
    <property type="entry name" value="Zinc/RING finger domain, C3HC4 (zinc finger)"/>
    <property type="match status" value="2"/>
</dbReference>
<dbReference type="Proteomes" id="UP001161247">
    <property type="component" value="Chromosome 5"/>
</dbReference>
<dbReference type="GO" id="GO:0005634">
    <property type="term" value="C:nucleus"/>
    <property type="evidence" value="ECO:0007669"/>
    <property type="project" value="UniProtKB-SubCell"/>
</dbReference>
<feature type="region of interest" description="Disordered" evidence="7">
    <location>
        <begin position="374"/>
        <end position="399"/>
    </location>
</feature>
<dbReference type="InterPro" id="IPR018501">
    <property type="entry name" value="DDT_dom"/>
</dbReference>
<dbReference type="InterPro" id="IPR001965">
    <property type="entry name" value="Znf_PHD"/>
</dbReference>
<feature type="domain" description="PHD-type" evidence="8">
    <location>
        <begin position="689"/>
        <end position="736"/>
    </location>
</feature>
<feature type="region of interest" description="Disordered" evidence="7">
    <location>
        <begin position="459"/>
        <end position="482"/>
    </location>
</feature>
<reference evidence="10" key="1">
    <citation type="submission" date="2023-03" db="EMBL/GenBank/DDBJ databases">
        <authorList>
            <person name="Julca I."/>
        </authorList>
    </citation>
    <scope>NUCLEOTIDE SEQUENCE</scope>
</reference>
<evidence type="ECO:0000256" key="6">
    <source>
        <dbReference type="PROSITE-ProRule" id="PRU00146"/>
    </source>
</evidence>
<dbReference type="InterPro" id="IPR011011">
    <property type="entry name" value="Znf_FYVE_PHD"/>
</dbReference>
<dbReference type="PROSITE" id="PS50016">
    <property type="entry name" value="ZF_PHD_2"/>
    <property type="match status" value="1"/>
</dbReference>
<dbReference type="SUPFAM" id="SSF57903">
    <property type="entry name" value="FYVE/PHD zinc finger"/>
    <property type="match status" value="2"/>
</dbReference>
<feature type="region of interest" description="Disordered" evidence="7">
    <location>
        <begin position="1459"/>
        <end position="1512"/>
    </location>
</feature>
<dbReference type="SMART" id="SM00249">
    <property type="entry name" value="PHD"/>
    <property type="match status" value="3"/>
</dbReference>
<dbReference type="Pfam" id="PF02791">
    <property type="entry name" value="DDT"/>
    <property type="match status" value="1"/>
</dbReference>
<dbReference type="InterPro" id="IPR019786">
    <property type="entry name" value="Zinc_finger_PHD-type_CS"/>
</dbReference>
<dbReference type="SMART" id="SM00571">
    <property type="entry name" value="DDT"/>
    <property type="match status" value="1"/>
</dbReference>
<gene>
    <name evidence="10" type="ORF">OLC1_LOCUS14729</name>
</gene>
<dbReference type="EMBL" id="OX459122">
    <property type="protein sequence ID" value="CAI9106185.1"/>
    <property type="molecule type" value="Genomic_DNA"/>
</dbReference>
<evidence type="ECO:0000259" key="9">
    <source>
        <dbReference type="PROSITE" id="PS50827"/>
    </source>
</evidence>
<dbReference type="PROSITE" id="PS50827">
    <property type="entry name" value="DDT"/>
    <property type="match status" value="1"/>
</dbReference>
<protein>
    <submittedName>
        <fullName evidence="10">OLC1v1005270C2</fullName>
    </submittedName>
</protein>
<organism evidence="10 11">
    <name type="scientific">Oldenlandia corymbosa var. corymbosa</name>
    <dbReference type="NCBI Taxonomy" id="529605"/>
    <lineage>
        <taxon>Eukaryota</taxon>
        <taxon>Viridiplantae</taxon>
        <taxon>Streptophyta</taxon>
        <taxon>Embryophyta</taxon>
        <taxon>Tracheophyta</taxon>
        <taxon>Spermatophyta</taxon>
        <taxon>Magnoliopsida</taxon>
        <taxon>eudicotyledons</taxon>
        <taxon>Gunneridae</taxon>
        <taxon>Pentapetalae</taxon>
        <taxon>asterids</taxon>
        <taxon>lamiids</taxon>
        <taxon>Gentianales</taxon>
        <taxon>Rubiaceae</taxon>
        <taxon>Rubioideae</taxon>
        <taxon>Spermacoceae</taxon>
        <taxon>Hedyotis-Oldenlandia complex</taxon>
        <taxon>Oldenlandia</taxon>
    </lineage>
</organism>
<name>A0AAV1DGN3_OLDCO</name>
<evidence type="ECO:0000259" key="8">
    <source>
        <dbReference type="PROSITE" id="PS50016"/>
    </source>
</evidence>
<keyword evidence="11" id="KW-1185">Reference proteome</keyword>
<dbReference type="Pfam" id="PF21743">
    <property type="entry name" value="PTM_DIR17_Tudor"/>
    <property type="match status" value="1"/>
</dbReference>
<evidence type="ECO:0000256" key="2">
    <source>
        <dbReference type="ARBA" id="ARBA00022723"/>
    </source>
</evidence>
<sequence>MEFLGRRVKKEFEGKDTTSLGTVRSYDSCRGFFKIEYEDGYSEELELSEMITLLLKEDDGQQVGNSVSGKGNYCSDSASCGELDLNSSAGALDLNVYINSNERLDLNCVGKDVLDLNCMMVVDHEHFNSNVENKVAHAREDIIDLNMDVNNEGDYENVKVEVDLNERKGHCFDLNLGLDEEIKGFSECVVLDNHTKQSCSESVGRDPLKNDEANCVSGQVEMVDVKNTGDQQSILPMENNLIDGTASVTETTTPLSNGGFSTASGLEDEALGCALRKRRGRKRKVSLDTDTTSEAVTEFNHSNLVEIELKAPSCNDGIVAHFDSNADIVSGSALKGKRGRKRKMLLDTDTNSTAKSDLTGMKFVEIERKTPECNDGISTGFESNTDTVSGSVPKVRRGRKRKVPFDTDTNFSVETALRRSTRTARKSALLNQDSTSHPLVLSDTVNDLSLSPTASAVTEEKISERARHEISPEQNVLPPKLDLPPSSGNLNLGDMPVLDIFSVYSFLRSFSSLLFLSPFELEDFVSCLNCDAPSFLFDSIHVSLLNVLRNHLESLPDDSSESASHCLRCHDWDLLDMITWPVFMVDYLLTYSSGLKPGFDISGLKLFESDYYKQSPSVKIEILRSLCDDVIEVDYVKSEINRRSLVSEPFIDFDRDIKSENSKRRKTEMDIAASCVTGEDNEETVDWNSDECCLCKMDGNLICCDGCPAAFHSRCVGVISSHLPEGDWYCPECTICKDRPWMKMDRAMRGADLLGTDPYGQLYYSCCGYLLVLEDPHSEASFKYYIREDLHTVLEVLNSSVSVYYTIMSAIFKQWDLSFELNGANNAISREGVPVQLLAHSDAHPKATDIVTKDVGGEVSELGFVNSVTVDHVINLGHQNLSSEGSADGSQAITHNNGTAQSNWSSVHTLAADRRVTRRKFSAMSIPLAANGNDVAKRGHDLSLTNAGIRSPACSSGYVNFYSFAKTASEIADLLIKKSSNKESEDALKSVDDILSEQMKAISDKFAEFCWPKISNTHDDARKENCGWCFSCKVPEIERECLISSYTNGPSLENSTSECVSTRLKKNKKCHLIDVLCHLLCIEERLQGLLLGPWLNPHYSNYWRKTLLKVTAIAHVKSLLLKLESSLRPLALSADWTKHVDSDVSVGSAVHIVTTSLRGSSRNSIVRKRAKFPDLEPISAPNAASGLGLLWWRGGRLSRRLFNWKVLPRALASKAARQGGCKKIPGILYPDGSEFAKRSKFVAWKAGVELTKSVEQLALQVRDFDANIRWDDIENKNVMLKLVRESKKPLKSFKKAIVRRKCIEGTTVKYLLDFGKRRFIPDVVLKYGSKVEESDERKKFWLEEFHVPLHLLKGFEQKRLARMSNKVKFGKLPEHKSVVNPPPKRKGFSYLFSKAERLDYYQCGHCSKDVLIREAVSCQYCKGSFHKRHVRKSTGAINAVTTYTCHKCHVKKNVGAHSRMGILESRKTKKASKDSKQLRPLQSKRKKKGGLNKPMQGNKQLKKIPKNKKVKTVVPLRRSPRKTRSALLQNKKIRAHKRGKRRKSANGVSKKQLKSPWQKKRSKCCPPFWFNGLHLSRKPNDERLLHFKSKNLLVLPGDPTVDVQKPKCNLCCELEYSPGLIYISCELCGDWFHGDALDLSTEKVEALIGFKCHVCLGRSPPCCPNLNAMTTEATSLDALVDSEVKGIILKDIDGRQLSDTTLGSSETSKIDEMEQLACDPEHKAERVPVVCSPYSEDDQKTCGLMTSNGVT</sequence>
<feature type="compositionally biased region" description="Polar residues" evidence="7">
    <location>
        <begin position="376"/>
        <end position="390"/>
    </location>
</feature>
<evidence type="ECO:0000256" key="7">
    <source>
        <dbReference type="SAM" id="MobiDB-lite"/>
    </source>
</evidence>
<evidence type="ECO:0000256" key="3">
    <source>
        <dbReference type="ARBA" id="ARBA00022771"/>
    </source>
</evidence>
<feature type="region of interest" description="Disordered" evidence="7">
    <location>
        <begin position="1534"/>
        <end position="1553"/>
    </location>
</feature>
<keyword evidence="2" id="KW-0479">Metal-binding</keyword>
<keyword evidence="4" id="KW-0862">Zinc</keyword>
<comment type="subcellular location">
    <subcellularLocation>
        <location evidence="1">Nucleus</location>
    </subcellularLocation>
</comment>
<keyword evidence="3 6" id="KW-0863">Zinc-finger</keyword>
<dbReference type="PROSITE" id="PS01359">
    <property type="entry name" value="ZF_PHD_1"/>
    <property type="match status" value="1"/>
</dbReference>
<keyword evidence="5" id="KW-0539">Nucleus</keyword>
<feature type="compositionally biased region" description="Basic and acidic residues" evidence="7">
    <location>
        <begin position="459"/>
        <end position="471"/>
    </location>
</feature>
<feature type="domain" description="DDT" evidence="9">
    <location>
        <begin position="494"/>
        <end position="554"/>
    </location>
</feature>
<dbReference type="InterPro" id="IPR019787">
    <property type="entry name" value="Znf_PHD-finger"/>
</dbReference>
<dbReference type="PANTHER" id="PTHR46508">
    <property type="entry name" value="PHD FINGER FAMILY PROTEIN"/>
    <property type="match status" value="1"/>
</dbReference>
<dbReference type="GO" id="GO:0008270">
    <property type="term" value="F:zinc ion binding"/>
    <property type="evidence" value="ECO:0007669"/>
    <property type="project" value="UniProtKB-KW"/>
</dbReference>
<dbReference type="CDD" id="cd20401">
    <property type="entry name" value="Tudor_AtPTM-like"/>
    <property type="match status" value="1"/>
</dbReference>
<evidence type="ECO:0000256" key="1">
    <source>
        <dbReference type="ARBA" id="ARBA00004123"/>
    </source>
</evidence>
<feature type="compositionally biased region" description="Basic residues" evidence="7">
    <location>
        <begin position="1534"/>
        <end position="1544"/>
    </location>
</feature>
<evidence type="ECO:0000313" key="10">
    <source>
        <dbReference type="EMBL" id="CAI9106185.1"/>
    </source>
</evidence>
<dbReference type="InterPro" id="IPR047365">
    <property type="entry name" value="Tudor_AtPTM-like"/>
</dbReference>
<dbReference type="Pfam" id="PF00628">
    <property type="entry name" value="PHD"/>
    <property type="match status" value="1"/>
</dbReference>
<accession>A0AAV1DGN3</accession>
<feature type="compositionally biased region" description="Basic residues" evidence="7">
    <location>
        <begin position="1500"/>
        <end position="1511"/>
    </location>
</feature>
<dbReference type="InterPro" id="IPR013083">
    <property type="entry name" value="Znf_RING/FYVE/PHD"/>
</dbReference>
<dbReference type="InterPro" id="IPR056618">
    <property type="entry name" value="Chromo_PTM"/>
</dbReference>
<dbReference type="PANTHER" id="PTHR46508:SF5">
    <property type="entry name" value="PHD-FINGER AND DNA BINDING DOMAIN-CONTAINING PROTEIN"/>
    <property type="match status" value="1"/>
</dbReference>
<dbReference type="Pfam" id="PF24294">
    <property type="entry name" value="Chromo_PTM"/>
    <property type="match status" value="1"/>
</dbReference>
<evidence type="ECO:0000256" key="4">
    <source>
        <dbReference type="ARBA" id="ARBA00022833"/>
    </source>
</evidence>
<evidence type="ECO:0000256" key="5">
    <source>
        <dbReference type="ARBA" id="ARBA00023242"/>
    </source>
</evidence>
<evidence type="ECO:0000313" key="11">
    <source>
        <dbReference type="Proteomes" id="UP001161247"/>
    </source>
</evidence>
<proteinExistence type="predicted"/>